<dbReference type="AlphaFoldDB" id="A0A2P7Z7M6"/>
<keyword evidence="3" id="KW-1185">Reference proteome</keyword>
<accession>A0A2P7Z7M6</accession>
<name>A0A2P7Z7M6_9PEZI</name>
<dbReference type="OrthoDB" id="5876637at2759"/>
<protein>
    <submittedName>
        <fullName evidence="2">Uncharacterized protein</fullName>
    </submittedName>
</protein>
<feature type="region of interest" description="Disordered" evidence="1">
    <location>
        <begin position="221"/>
        <end position="294"/>
    </location>
</feature>
<reference evidence="2 3" key="1">
    <citation type="submission" date="2017-05" db="EMBL/GenBank/DDBJ databases">
        <title>Draft genome sequence of Elsinoe australis.</title>
        <authorList>
            <person name="Cheng Q."/>
        </authorList>
    </citation>
    <scope>NUCLEOTIDE SEQUENCE [LARGE SCALE GENOMIC DNA]</scope>
    <source>
        <strain evidence="2 3">NL1</strain>
    </source>
</reference>
<dbReference type="PANTHER" id="PTHR40644:SF1">
    <property type="entry name" value="UPF0653 PROTEIN C607.02C"/>
    <property type="match status" value="1"/>
</dbReference>
<sequence length="317" mass="36337">MPHKHTRRPIGTSNKDFDLPPTVKARPLSVNKKSEAPERKTKKRKRQNEDDTPREFKRLMQLQAHMTSKSRPSKPRQIPEDAPKKPSKQKGKTQQIKQEDKSAQETNESESAVKSEKEEEPQPKRSNGNTDPSWKARGPLEGNLPMLKEKSSRLQRKIEKKVSTWRTEDVRLREKRAADMAQHREKEEARIAELLEKSGVSASVMDDPEVLRQFGLVDEAADEEEKRKVGGKKKRKGKDEDDWEVLKAKREKPKGLHDVVQAPPELKVVKDKFKAQKNNGLPGGGGDAGLKRKAELSKARLETIRRYREMMGRKNEL</sequence>
<evidence type="ECO:0000313" key="2">
    <source>
        <dbReference type="EMBL" id="PSK44209.1"/>
    </source>
</evidence>
<proteinExistence type="predicted"/>
<gene>
    <name evidence="2" type="ORF">B9Z65_189</name>
</gene>
<comment type="caution">
    <text evidence="2">The sequence shown here is derived from an EMBL/GenBank/DDBJ whole genome shotgun (WGS) entry which is preliminary data.</text>
</comment>
<feature type="compositionally biased region" description="Basic and acidic residues" evidence="1">
    <location>
        <begin position="244"/>
        <end position="257"/>
    </location>
</feature>
<evidence type="ECO:0000256" key="1">
    <source>
        <dbReference type="SAM" id="MobiDB-lite"/>
    </source>
</evidence>
<organism evidence="2 3">
    <name type="scientific">Elsinoe australis</name>
    <dbReference type="NCBI Taxonomy" id="40998"/>
    <lineage>
        <taxon>Eukaryota</taxon>
        <taxon>Fungi</taxon>
        <taxon>Dikarya</taxon>
        <taxon>Ascomycota</taxon>
        <taxon>Pezizomycotina</taxon>
        <taxon>Dothideomycetes</taxon>
        <taxon>Dothideomycetidae</taxon>
        <taxon>Myriangiales</taxon>
        <taxon>Elsinoaceae</taxon>
        <taxon>Elsinoe</taxon>
    </lineage>
</organism>
<evidence type="ECO:0000313" key="3">
    <source>
        <dbReference type="Proteomes" id="UP000243723"/>
    </source>
</evidence>
<dbReference type="PANTHER" id="PTHR40644">
    <property type="entry name" value="UPF0653 PROTEIN C607.02C"/>
    <property type="match status" value="1"/>
</dbReference>
<feature type="compositionally biased region" description="Basic and acidic residues" evidence="1">
    <location>
        <begin position="147"/>
        <end position="166"/>
    </location>
</feature>
<dbReference type="EMBL" id="NHZQ01000289">
    <property type="protein sequence ID" value="PSK44209.1"/>
    <property type="molecule type" value="Genomic_DNA"/>
</dbReference>
<feature type="compositionally biased region" description="Basic and acidic residues" evidence="1">
    <location>
        <begin position="111"/>
        <end position="123"/>
    </location>
</feature>
<feature type="region of interest" description="Disordered" evidence="1">
    <location>
        <begin position="1"/>
        <end position="166"/>
    </location>
</feature>
<feature type="compositionally biased region" description="Basic and acidic residues" evidence="1">
    <location>
        <begin position="47"/>
        <end position="58"/>
    </location>
</feature>
<dbReference type="Proteomes" id="UP000243723">
    <property type="component" value="Unassembled WGS sequence"/>
</dbReference>